<dbReference type="InterPro" id="IPR036291">
    <property type="entry name" value="NAD(P)-bd_dom_sf"/>
</dbReference>
<evidence type="ECO:0000313" key="2">
    <source>
        <dbReference type="Proteomes" id="UP000267187"/>
    </source>
</evidence>
<keyword evidence="2" id="KW-1185">Reference proteome</keyword>
<sequence>MKTAWIFGATGATGQALVAQAAQLQTFDELVCINRRPLSNTTDSVTEILIPELSPESVQALEGKPHTVFICLGTTLAKAGSKAAFKRIDLDLICAVGEWCAAHQVEQVHLISAVGANRSAMSFYSRIKGETEDYFQALALPKLAIYRPSLLTQAARNDERFGEKWAARFMALFDWLPFMSGIRRVPVDTLARAMIRADERGLSGTISSAQIQQLGQLSD</sequence>
<proteinExistence type="predicted"/>
<dbReference type="AlphaFoldDB" id="A0A3M0ATR3"/>
<accession>A0A3M0ATR3</accession>
<protein>
    <submittedName>
        <fullName evidence="1">Nucleoside-diphosphate-sugar epimerase</fullName>
    </submittedName>
</protein>
<dbReference type="EMBL" id="REFJ01000001">
    <property type="protein sequence ID" value="RMA82322.1"/>
    <property type="molecule type" value="Genomic_DNA"/>
</dbReference>
<dbReference type="PANTHER" id="PTHR14097:SF7">
    <property type="entry name" value="OXIDOREDUCTASE HTATIP2"/>
    <property type="match status" value="1"/>
</dbReference>
<dbReference type="RefSeq" id="WP_121875662.1">
    <property type="nucleotide sequence ID" value="NZ_REFJ01000001.1"/>
</dbReference>
<dbReference type="PANTHER" id="PTHR14097">
    <property type="entry name" value="OXIDOREDUCTASE HTATIP2"/>
    <property type="match status" value="1"/>
</dbReference>
<organism evidence="1 2">
    <name type="scientific">Umboniibacter marinipuniceus</name>
    <dbReference type="NCBI Taxonomy" id="569599"/>
    <lineage>
        <taxon>Bacteria</taxon>
        <taxon>Pseudomonadati</taxon>
        <taxon>Pseudomonadota</taxon>
        <taxon>Gammaproteobacteria</taxon>
        <taxon>Cellvibrionales</taxon>
        <taxon>Cellvibrionaceae</taxon>
        <taxon>Umboniibacter</taxon>
    </lineage>
</organism>
<dbReference type="Proteomes" id="UP000267187">
    <property type="component" value="Unassembled WGS sequence"/>
</dbReference>
<evidence type="ECO:0000313" key="1">
    <source>
        <dbReference type="EMBL" id="RMA82322.1"/>
    </source>
</evidence>
<dbReference type="SUPFAM" id="SSF51735">
    <property type="entry name" value="NAD(P)-binding Rossmann-fold domains"/>
    <property type="match status" value="1"/>
</dbReference>
<dbReference type="OrthoDB" id="9798632at2"/>
<name>A0A3M0ATR3_9GAMM</name>
<comment type="caution">
    <text evidence="1">The sequence shown here is derived from an EMBL/GenBank/DDBJ whole genome shotgun (WGS) entry which is preliminary data.</text>
</comment>
<dbReference type="Gene3D" id="3.40.50.720">
    <property type="entry name" value="NAD(P)-binding Rossmann-like Domain"/>
    <property type="match status" value="1"/>
</dbReference>
<reference evidence="1 2" key="1">
    <citation type="submission" date="2018-10" db="EMBL/GenBank/DDBJ databases">
        <title>Genomic Encyclopedia of Type Strains, Phase IV (KMG-IV): sequencing the most valuable type-strain genomes for metagenomic binning, comparative biology and taxonomic classification.</title>
        <authorList>
            <person name="Goeker M."/>
        </authorList>
    </citation>
    <scope>NUCLEOTIDE SEQUENCE [LARGE SCALE GENOMIC DNA]</scope>
    <source>
        <strain evidence="1 2">DSM 25080</strain>
    </source>
</reference>
<gene>
    <name evidence="1" type="ORF">DFR27_0271</name>
</gene>